<dbReference type="InterPro" id="IPR001138">
    <property type="entry name" value="Zn2Cys6_DnaBD"/>
</dbReference>
<keyword evidence="3" id="KW-0805">Transcription regulation</keyword>
<dbReference type="SMART" id="SM00066">
    <property type="entry name" value="GAL4"/>
    <property type="match status" value="1"/>
</dbReference>
<keyword evidence="5" id="KW-0539">Nucleus</keyword>
<dbReference type="PANTHER" id="PTHR47660:SF2">
    <property type="entry name" value="TRANSCRIPTION FACTOR WITH C2H2 AND ZN(2)-CYS(6) DNA BINDING DOMAIN (EUROFUNG)"/>
    <property type="match status" value="1"/>
</dbReference>
<feature type="compositionally biased region" description="Polar residues" evidence="6">
    <location>
        <begin position="96"/>
        <end position="121"/>
    </location>
</feature>
<comment type="caution">
    <text evidence="8">The sequence shown here is derived from an EMBL/GenBank/DDBJ whole genome shotgun (WGS) entry which is preliminary data.</text>
</comment>
<name>A0AAJ0H574_9PEZI</name>
<feature type="domain" description="Zn(2)-C6 fungal-type" evidence="7">
    <location>
        <begin position="22"/>
        <end position="52"/>
    </location>
</feature>
<dbReference type="Gene3D" id="4.10.240.10">
    <property type="entry name" value="Zn(2)-C6 fungal-type DNA-binding domain"/>
    <property type="match status" value="1"/>
</dbReference>
<dbReference type="PRINTS" id="PR00755">
    <property type="entry name" value="AFLATOXINBRP"/>
</dbReference>
<dbReference type="Proteomes" id="UP001275084">
    <property type="component" value="Unassembled WGS sequence"/>
</dbReference>
<gene>
    <name evidence="8" type="ORF">B0T25DRAFT_466550</name>
</gene>
<dbReference type="PROSITE" id="PS50048">
    <property type="entry name" value="ZN2_CY6_FUNGAL_2"/>
    <property type="match status" value="1"/>
</dbReference>
<reference evidence="8" key="1">
    <citation type="journal article" date="2023" name="Mol. Phylogenet. Evol.">
        <title>Genome-scale phylogeny and comparative genomics of the fungal order Sordariales.</title>
        <authorList>
            <person name="Hensen N."/>
            <person name="Bonometti L."/>
            <person name="Westerberg I."/>
            <person name="Brannstrom I.O."/>
            <person name="Guillou S."/>
            <person name="Cros-Aarteil S."/>
            <person name="Calhoun S."/>
            <person name="Haridas S."/>
            <person name="Kuo A."/>
            <person name="Mondo S."/>
            <person name="Pangilinan J."/>
            <person name="Riley R."/>
            <person name="LaButti K."/>
            <person name="Andreopoulos B."/>
            <person name="Lipzen A."/>
            <person name="Chen C."/>
            <person name="Yan M."/>
            <person name="Daum C."/>
            <person name="Ng V."/>
            <person name="Clum A."/>
            <person name="Steindorff A."/>
            <person name="Ohm R.A."/>
            <person name="Martin F."/>
            <person name="Silar P."/>
            <person name="Natvig D.O."/>
            <person name="Lalanne C."/>
            <person name="Gautier V."/>
            <person name="Ament-Velasquez S.L."/>
            <person name="Kruys A."/>
            <person name="Hutchinson M.I."/>
            <person name="Powell A.J."/>
            <person name="Barry K."/>
            <person name="Miller A.N."/>
            <person name="Grigoriev I.V."/>
            <person name="Debuchy R."/>
            <person name="Gladieux P."/>
            <person name="Hiltunen Thoren M."/>
            <person name="Johannesson H."/>
        </authorList>
    </citation>
    <scope>NUCLEOTIDE SEQUENCE</scope>
    <source>
        <strain evidence="8">CBS 955.72</strain>
    </source>
</reference>
<dbReference type="Pfam" id="PF00172">
    <property type="entry name" value="Zn_clus"/>
    <property type="match status" value="1"/>
</dbReference>
<organism evidence="8 9">
    <name type="scientific">Lasiosphaeria hispida</name>
    <dbReference type="NCBI Taxonomy" id="260671"/>
    <lineage>
        <taxon>Eukaryota</taxon>
        <taxon>Fungi</taxon>
        <taxon>Dikarya</taxon>
        <taxon>Ascomycota</taxon>
        <taxon>Pezizomycotina</taxon>
        <taxon>Sordariomycetes</taxon>
        <taxon>Sordariomycetidae</taxon>
        <taxon>Sordariales</taxon>
        <taxon>Lasiosphaeriaceae</taxon>
        <taxon>Lasiosphaeria</taxon>
    </lineage>
</organism>
<evidence type="ECO:0000313" key="9">
    <source>
        <dbReference type="Proteomes" id="UP001275084"/>
    </source>
</evidence>
<evidence type="ECO:0000259" key="7">
    <source>
        <dbReference type="PROSITE" id="PS50048"/>
    </source>
</evidence>
<evidence type="ECO:0000256" key="4">
    <source>
        <dbReference type="ARBA" id="ARBA00023163"/>
    </source>
</evidence>
<evidence type="ECO:0000256" key="1">
    <source>
        <dbReference type="ARBA" id="ARBA00022723"/>
    </source>
</evidence>
<evidence type="ECO:0000256" key="6">
    <source>
        <dbReference type="SAM" id="MobiDB-lite"/>
    </source>
</evidence>
<reference evidence="8" key="2">
    <citation type="submission" date="2023-06" db="EMBL/GenBank/DDBJ databases">
        <authorList>
            <consortium name="Lawrence Berkeley National Laboratory"/>
            <person name="Haridas S."/>
            <person name="Hensen N."/>
            <person name="Bonometti L."/>
            <person name="Westerberg I."/>
            <person name="Brannstrom I.O."/>
            <person name="Guillou S."/>
            <person name="Cros-Aarteil S."/>
            <person name="Calhoun S."/>
            <person name="Kuo A."/>
            <person name="Mondo S."/>
            <person name="Pangilinan J."/>
            <person name="Riley R."/>
            <person name="Labutti K."/>
            <person name="Andreopoulos B."/>
            <person name="Lipzen A."/>
            <person name="Chen C."/>
            <person name="Yanf M."/>
            <person name="Daum C."/>
            <person name="Ng V."/>
            <person name="Clum A."/>
            <person name="Steindorff A."/>
            <person name="Ohm R."/>
            <person name="Martin F."/>
            <person name="Silar P."/>
            <person name="Natvig D."/>
            <person name="Lalanne C."/>
            <person name="Gautier V."/>
            <person name="Ament-Velasquez S.L."/>
            <person name="Kruys A."/>
            <person name="Hutchinson M.I."/>
            <person name="Powell A.J."/>
            <person name="Barry K."/>
            <person name="Miller A.N."/>
            <person name="Grigoriev I.V."/>
            <person name="Debuchy R."/>
            <person name="Gladieux P."/>
            <person name="Thoren M.H."/>
            <person name="Johannesson H."/>
        </authorList>
    </citation>
    <scope>NUCLEOTIDE SEQUENCE</scope>
    <source>
        <strain evidence="8">CBS 955.72</strain>
    </source>
</reference>
<dbReference type="AlphaFoldDB" id="A0AAJ0H574"/>
<dbReference type="EMBL" id="JAUIQD010000009">
    <property type="protein sequence ID" value="KAK3339832.1"/>
    <property type="molecule type" value="Genomic_DNA"/>
</dbReference>
<dbReference type="CDD" id="cd00067">
    <property type="entry name" value="GAL4"/>
    <property type="match status" value="1"/>
</dbReference>
<dbReference type="SUPFAM" id="SSF57701">
    <property type="entry name" value="Zn2/Cys6 DNA-binding domain"/>
    <property type="match status" value="1"/>
</dbReference>
<keyword evidence="2" id="KW-0862">Zinc</keyword>
<dbReference type="GO" id="GO:0000981">
    <property type="term" value="F:DNA-binding transcription factor activity, RNA polymerase II-specific"/>
    <property type="evidence" value="ECO:0007669"/>
    <property type="project" value="InterPro"/>
</dbReference>
<keyword evidence="9" id="KW-1185">Reference proteome</keyword>
<dbReference type="InterPro" id="IPR036864">
    <property type="entry name" value="Zn2-C6_fun-type_DNA-bd_sf"/>
</dbReference>
<evidence type="ECO:0000256" key="2">
    <source>
        <dbReference type="ARBA" id="ARBA00022833"/>
    </source>
</evidence>
<keyword evidence="4" id="KW-0804">Transcription</keyword>
<keyword evidence="1" id="KW-0479">Metal-binding</keyword>
<evidence type="ECO:0000313" key="8">
    <source>
        <dbReference type="EMBL" id="KAK3339832.1"/>
    </source>
</evidence>
<protein>
    <recommendedName>
        <fullName evidence="7">Zn(2)-C6 fungal-type domain-containing protein</fullName>
    </recommendedName>
</protein>
<sequence>MQANDEDRPPPSKRTRIRKRKACLPCTKSKRKCDKSSPLCMRCLERGMACEYQPLPFPVPPHPDTSSTRACVAPDEDEAEEVVDRGVFGPSAGFSGHSNLNPHPQPDDNSNGSTFNFTTCTDDGPGPDPLLSQPWFLSPDSWENQRMQRQIRYEYPICQETSPRFIAKLQTWTDEWARAGHSPVMHRHLYGDVMPECIQDAFTTRIAYRAATPATKPSIVRIINDRANRLVHSHFDPSAMNTTNTATVGSTPTLTTPSLILDTPTHLTRVQALFLHQLTRLFDGDIRARADAENHMDTLNSWSAQMLESARLDCAAAELVMPTAGSPDADGANCGYFGLGLGRGGAPADPPALWRAWILAESVRRVYLMVRFMQAVYLVLKQGWCTCPGGAAFTARAGLWDAPSAWAWYKVAKGGFAGGEAGGGANGSEDTGGSSTAPCDIDDFAYAVMEINYGLDLMEKWVTQHREGVSV</sequence>
<dbReference type="GO" id="GO:0008270">
    <property type="term" value="F:zinc ion binding"/>
    <property type="evidence" value="ECO:0007669"/>
    <property type="project" value="InterPro"/>
</dbReference>
<dbReference type="PANTHER" id="PTHR47660">
    <property type="entry name" value="TRANSCRIPTION FACTOR WITH C2H2 AND ZN(2)-CYS(6) DNA BINDING DOMAIN (EUROFUNG)-RELATED-RELATED"/>
    <property type="match status" value="1"/>
</dbReference>
<evidence type="ECO:0000256" key="5">
    <source>
        <dbReference type="ARBA" id="ARBA00023242"/>
    </source>
</evidence>
<proteinExistence type="predicted"/>
<accession>A0AAJ0H574</accession>
<evidence type="ECO:0000256" key="3">
    <source>
        <dbReference type="ARBA" id="ARBA00023015"/>
    </source>
</evidence>
<dbReference type="PROSITE" id="PS00463">
    <property type="entry name" value="ZN2_CY6_FUNGAL_1"/>
    <property type="match status" value="1"/>
</dbReference>
<feature type="region of interest" description="Disordered" evidence="6">
    <location>
        <begin position="88"/>
        <end position="123"/>
    </location>
</feature>